<dbReference type="RefSeq" id="WP_068250277.1">
    <property type="nucleotide sequence ID" value="NZ_CP015515.1"/>
</dbReference>
<feature type="domain" description="SnoaL-like" evidence="1">
    <location>
        <begin position="10"/>
        <end position="107"/>
    </location>
</feature>
<dbReference type="Gene3D" id="3.10.450.50">
    <property type="match status" value="1"/>
</dbReference>
<dbReference type="SUPFAM" id="SSF54427">
    <property type="entry name" value="NTF2-like"/>
    <property type="match status" value="1"/>
</dbReference>
<protein>
    <recommendedName>
        <fullName evidence="1">SnoaL-like domain-containing protein</fullName>
    </recommendedName>
</protein>
<reference evidence="2 3" key="1">
    <citation type="submission" date="2016-05" db="EMBL/GenBank/DDBJ databases">
        <title>Complete genome sequence of Rathayibacter tritici NCPPB 1953.</title>
        <authorList>
            <person name="Park J."/>
            <person name="Lee H.-H."/>
            <person name="Lee S.-W."/>
            <person name="Seo Y.-S."/>
        </authorList>
    </citation>
    <scope>NUCLEOTIDE SEQUENCE [LARGE SCALE GENOMIC DNA]</scope>
    <source>
        <strain evidence="2 3">NCPPB 1953</strain>
    </source>
</reference>
<dbReference type="PATRIC" id="fig|33888.3.peg.124"/>
<dbReference type="EMBL" id="CP015515">
    <property type="protein sequence ID" value="AND15272.1"/>
    <property type="molecule type" value="Genomic_DNA"/>
</dbReference>
<dbReference type="InterPro" id="IPR032710">
    <property type="entry name" value="NTF2-like_dom_sf"/>
</dbReference>
<proteinExistence type="predicted"/>
<dbReference type="OrthoDB" id="4772778at2"/>
<name>A0A160KPG5_9MICO</name>
<keyword evidence="3" id="KW-1185">Reference proteome</keyword>
<dbReference type="STRING" id="33888.A6122_0105"/>
<evidence type="ECO:0000313" key="3">
    <source>
        <dbReference type="Proteomes" id="UP000077071"/>
    </source>
</evidence>
<dbReference type="InterPro" id="IPR037401">
    <property type="entry name" value="SnoaL-like"/>
</dbReference>
<sequence>MPKPATDLVQTYYRTVDDDPGAVPSLFSLEAVYERPGYEPLVGRSSIARFYDGRRVIQAGGHWIEEVIHQDDRVAVRGHFKGRSHSGEPLDARFSDFFEFEDGLISRRTTYFFVAKI</sequence>
<gene>
    <name evidence="2" type="ORF">A6122_0105</name>
</gene>
<accession>A0A160KPG5</accession>
<evidence type="ECO:0000259" key="1">
    <source>
        <dbReference type="Pfam" id="PF12680"/>
    </source>
</evidence>
<evidence type="ECO:0000313" key="2">
    <source>
        <dbReference type="EMBL" id="AND15272.1"/>
    </source>
</evidence>
<dbReference type="KEGG" id="rtn:A6122_0105"/>
<dbReference type="Pfam" id="PF12680">
    <property type="entry name" value="SnoaL_2"/>
    <property type="match status" value="1"/>
</dbReference>
<dbReference type="Proteomes" id="UP000077071">
    <property type="component" value="Chromosome"/>
</dbReference>
<organism evidence="2 3">
    <name type="scientific">Rathayibacter tritici</name>
    <dbReference type="NCBI Taxonomy" id="33888"/>
    <lineage>
        <taxon>Bacteria</taxon>
        <taxon>Bacillati</taxon>
        <taxon>Actinomycetota</taxon>
        <taxon>Actinomycetes</taxon>
        <taxon>Micrococcales</taxon>
        <taxon>Microbacteriaceae</taxon>
        <taxon>Rathayibacter</taxon>
    </lineage>
</organism>
<dbReference type="AlphaFoldDB" id="A0A160KPG5"/>